<protein>
    <submittedName>
        <fullName evidence="2">Uncharacterized protein</fullName>
    </submittedName>
</protein>
<accession>A1ZJH0</accession>
<name>A1ZJH0_MICM2</name>
<keyword evidence="3" id="KW-1185">Reference proteome</keyword>
<feature type="region of interest" description="Disordered" evidence="1">
    <location>
        <begin position="1"/>
        <end position="24"/>
    </location>
</feature>
<dbReference type="Proteomes" id="UP000004095">
    <property type="component" value="Unassembled WGS sequence"/>
</dbReference>
<dbReference type="RefSeq" id="WP_002696220.1">
    <property type="nucleotide sequence ID" value="NZ_AAWS01000011.1"/>
</dbReference>
<dbReference type="EMBL" id="AAWS01000011">
    <property type="protein sequence ID" value="EAY29273.1"/>
    <property type="molecule type" value="Genomic_DNA"/>
</dbReference>
<reference evidence="2 3" key="1">
    <citation type="submission" date="2007-01" db="EMBL/GenBank/DDBJ databases">
        <authorList>
            <person name="Haygood M."/>
            <person name="Podell S."/>
            <person name="Anderson C."/>
            <person name="Hopkinson B."/>
            <person name="Roe K."/>
            <person name="Barbeau K."/>
            <person name="Gaasterland T."/>
            <person name="Ferriera S."/>
            <person name="Johnson J."/>
            <person name="Kravitz S."/>
            <person name="Beeson K."/>
            <person name="Sutton G."/>
            <person name="Rogers Y.-H."/>
            <person name="Friedman R."/>
            <person name="Frazier M."/>
            <person name="Venter J.C."/>
        </authorList>
    </citation>
    <scope>NUCLEOTIDE SEQUENCE [LARGE SCALE GENOMIC DNA]</scope>
    <source>
        <strain evidence="2 3">ATCC 23134</strain>
    </source>
</reference>
<dbReference type="AlphaFoldDB" id="A1ZJH0"/>
<proteinExistence type="predicted"/>
<sequence>MNNTKTKSQKSSKVEATQEAAQTRTREVFETFVNAQTQLMTNFVEAAKKVQKTVEGTDAAQKANELYKDWSEKQKSIVDSMVDTAKGQLKLDDAPDFLKEWVDSQEKFAQKVYEYMRSSSDKVANTDFIELYKVNMNKVYDNFESMYNHMTEQFGKPFSEMKFIPEDAVKKMVEMWKPIYSLN</sequence>
<organism evidence="2 3">
    <name type="scientific">Microscilla marina ATCC 23134</name>
    <dbReference type="NCBI Taxonomy" id="313606"/>
    <lineage>
        <taxon>Bacteria</taxon>
        <taxon>Pseudomonadati</taxon>
        <taxon>Bacteroidota</taxon>
        <taxon>Cytophagia</taxon>
        <taxon>Cytophagales</taxon>
        <taxon>Microscillaceae</taxon>
        <taxon>Microscilla</taxon>
    </lineage>
</organism>
<evidence type="ECO:0000256" key="1">
    <source>
        <dbReference type="SAM" id="MobiDB-lite"/>
    </source>
</evidence>
<comment type="caution">
    <text evidence="2">The sequence shown here is derived from an EMBL/GenBank/DDBJ whole genome shotgun (WGS) entry which is preliminary data.</text>
</comment>
<evidence type="ECO:0000313" key="3">
    <source>
        <dbReference type="Proteomes" id="UP000004095"/>
    </source>
</evidence>
<gene>
    <name evidence="2" type="ORF">M23134_01327</name>
</gene>
<evidence type="ECO:0000313" key="2">
    <source>
        <dbReference type="EMBL" id="EAY29273.1"/>
    </source>
</evidence>
<feature type="compositionally biased region" description="Low complexity" evidence="1">
    <location>
        <begin position="1"/>
        <end position="11"/>
    </location>
</feature>